<reference evidence="1" key="1">
    <citation type="submission" date="2017-07" db="EMBL/GenBank/DDBJ databases">
        <title>Leptospira spp. isolated from tropical soils.</title>
        <authorList>
            <person name="Thibeaux R."/>
            <person name="Iraola G."/>
            <person name="Ferres I."/>
            <person name="Bierque E."/>
            <person name="Girault D."/>
            <person name="Soupe-Gilbert M.-E."/>
            <person name="Picardeau M."/>
            <person name="Goarant C."/>
        </authorList>
    </citation>
    <scope>NUCLEOTIDE SEQUENCE [LARGE SCALE GENOMIC DNA]</scope>
    <source>
        <strain evidence="1">ATI7-C-A5</strain>
    </source>
</reference>
<protein>
    <submittedName>
        <fullName evidence="1">Uncharacterized protein</fullName>
    </submittedName>
</protein>
<dbReference type="AlphaFoldDB" id="A0A2N0B4W0"/>
<comment type="caution">
    <text evidence="1">The sequence shown here is derived from an EMBL/GenBank/DDBJ whole genome shotgun (WGS) entry which is preliminary data.</text>
</comment>
<sequence length="69" mass="8062">MVYLRQSAHALRFHFPSAGSHSNKDLEAELLQNRIDFHSPEGVVHSLFRVIKKDPKNIFRKFGIIIYKI</sequence>
<name>A0A2N0B4W0_9LEPT</name>
<organism evidence="1">
    <name type="scientific">Leptospira ellisii</name>
    <dbReference type="NCBI Taxonomy" id="2023197"/>
    <lineage>
        <taxon>Bacteria</taxon>
        <taxon>Pseudomonadati</taxon>
        <taxon>Spirochaetota</taxon>
        <taxon>Spirochaetia</taxon>
        <taxon>Leptospirales</taxon>
        <taxon>Leptospiraceae</taxon>
        <taxon>Leptospira</taxon>
    </lineage>
</organism>
<proteinExistence type="predicted"/>
<gene>
    <name evidence="1" type="ORF">CH379_17785</name>
</gene>
<dbReference type="EMBL" id="NPEF01000248">
    <property type="protein sequence ID" value="PJZ91592.1"/>
    <property type="molecule type" value="Genomic_DNA"/>
</dbReference>
<evidence type="ECO:0000313" key="1">
    <source>
        <dbReference type="EMBL" id="PJZ91592.1"/>
    </source>
</evidence>
<accession>A0A2N0B4W0</accession>